<reference evidence="1 2" key="1">
    <citation type="journal article" date="2012" name="Science">
        <title>The Paleozoic origin of enzymatic lignin decomposition reconstructed from 31 fungal genomes.</title>
        <authorList>
            <person name="Floudas D."/>
            <person name="Binder M."/>
            <person name="Riley R."/>
            <person name="Barry K."/>
            <person name="Blanchette R.A."/>
            <person name="Henrissat B."/>
            <person name="Martinez A.T."/>
            <person name="Otillar R."/>
            <person name="Spatafora J.W."/>
            <person name="Yadav J.S."/>
            <person name="Aerts A."/>
            <person name="Benoit I."/>
            <person name="Boyd A."/>
            <person name="Carlson A."/>
            <person name="Copeland A."/>
            <person name="Coutinho P.M."/>
            <person name="de Vries R.P."/>
            <person name="Ferreira P."/>
            <person name="Findley K."/>
            <person name="Foster B."/>
            <person name="Gaskell J."/>
            <person name="Glotzer D."/>
            <person name="Gorecki P."/>
            <person name="Heitman J."/>
            <person name="Hesse C."/>
            <person name="Hori C."/>
            <person name="Igarashi K."/>
            <person name="Jurgens J.A."/>
            <person name="Kallen N."/>
            <person name="Kersten P."/>
            <person name="Kohler A."/>
            <person name="Kuees U."/>
            <person name="Kumar T.K.A."/>
            <person name="Kuo A."/>
            <person name="LaButti K."/>
            <person name="Larrondo L.F."/>
            <person name="Lindquist E."/>
            <person name="Ling A."/>
            <person name="Lombard V."/>
            <person name="Lucas S."/>
            <person name="Lundell T."/>
            <person name="Martin R."/>
            <person name="McLaughlin D.J."/>
            <person name="Morgenstern I."/>
            <person name="Morin E."/>
            <person name="Murat C."/>
            <person name="Nagy L.G."/>
            <person name="Nolan M."/>
            <person name="Ohm R.A."/>
            <person name="Patyshakuliyeva A."/>
            <person name="Rokas A."/>
            <person name="Ruiz-Duenas F.J."/>
            <person name="Sabat G."/>
            <person name="Salamov A."/>
            <person name="Samejima M."/>
            <person name="Schmutz J."/>
            <person name="Slot J.C."/>
            <person name="St John F."/>
            <person name="Stenlid J."/>
            <person name="Sun H."/>
            <person name="Sun S."/>
            <person name="Syed K."/>
            <person name="Tsang A."/>
            <person name="Wiebenga A."/>
            <person name="Young D."/>
            <person name="Pisabarro A."/>
            <person name="Eastwood D.C."/>
            <person name="Martin F."/>
            <person name="Cullen D."/>
            <person name="Grigoriev I.V."/>
            <person name="Hibbett D.S."/>
        </authorList>
    </citation>
    <scope>NUCLEOTIDE SEQUENCE [LARGE SCALE GENOMIC DNA]</scope>
    <source>
        <strain evidence="1 2">DJM-731 SS1</strain>
    </source>
</reference>
<dbReference type="AlphaFoldDB" id="M5FNV3"/>
<evidence type="ECO:0000313" key="1">
    <source>
        <dbReference type="EMBL" id="EJT97965.1"/>
    </source>
</evidence>
<gene>
    <name evidence="1" type="ORF">DACRYDRAFT_119147</name>
</gene>
<proteinExistence type="predicted"/>
<dbReference type="EMBL" id="JH795875">
    <property type="protein sequence ID" value="EJT97965.1"/>
    <property type="molecule type" value="Genomic_DNA"/>
</dbReference>
<organism evidence="1 2">
    <name type="scientific">Dacryopinax primogenitus (strain DJM 731)</name>
    <name type="common">Brown rot fungus</name>
    <dbReference type="NCBI Taxonomy" id="1858805"/>
    <lineage>
        <taxon>Eukaryota</taxon>
        <taxon>Fungi</taxon>
        <taxon>Dikarya</taxon>
        <taxon>Basidiomycota</taxon>
        <taxon>Agaricomycotina</taxon>
        <taxon>Dacrymycetes</taxon>
        <taxon>Dacrymycetales</taxon>
        <taxon>Dacrymycetaceae</taxon>
        <taxon>Dacryopinax</taxon>
    </lineage>
</organism>
<sequence>MYPTYTDNSWMHVDSPSPMLSSPMPMPTCTSPTCTTVFAFHPPPLFPSPSPTLTPTHPTFPASHFASLPPHPLSLSLPSDPLASPSLPHPGISLLPPLTGPLLGTLIDARQQVLLIAAHALSPLPAPGENRYLFSHLALSCQEALEKVNQWLRESDTEGEWGTGSQAEERREGVVRLLDLELFLIRLHVTSQSLVTSATLNRLWAFYASLRRLTTRSLPPPASYAPQTLAFQLVHSLEQGTVLHASDTPLSTIRALVHACLLDPSLLEYARRKQVGVSVRGWETEQPEDVELGLRRLGLGVLVSEGKVAAKGLGEGEGRRELRTPVSPVVLGFS</sequence>
<keyword evidence="2" id="KW-1185">Reference proteome</keyword>
<protein>
    <submittedName>
        <fullName evidence="1">Uncharacterized protein</fullName>
    </submittedName>
</protein>
<accession>M5FNV3</accession>
<dbReference type="GeneID" id="63685792"/>
<dbReference type="RefSeq" id="XP_040624863.1">
    <property type="nucleotide sequence ID" value="XM_040770730.1"/>
</dbReference>
<name>M5FNV3_DACPD</name>
<dbReference type="HOGENOM" id="CLU_831614_0_0_1"/>
<dbReference type="Proteomes" id="UP000030653">
    <property type="component" value="Unassembled WGS sequence"/>
</dbReference>
<evidence type="ECO:0000313" key="2">
    <source>
        <dbReference type="Proteomes" id="UP000030653"/>
    </source>
</evidence>
<dbReference type="OrthoDB" id="3365390at2759"/>